<feature type="transmembrane region" description="Helical" evidence="1">
    <location>
        <begin position="123"/>
        <end position="140"/>
    </location>
</feature>
<evidence type="ECO:0000256" key="1">
    <source>
        <dbReference type="SAM" id="Phobius"/>
    </source>
</evidence>
<dbReference type="Proteomes" id="UP000245622">
    <property type="component" value="Chromosome 1"/>
</dbReference>
<keyword evidence="1" id="KW-0472">Membrane</keyword>
<dbReference type="PANTHER" id="PTHR34821">
    <property type="entry name" value="INNER MEMBRANE PROTEIN YDCZ"/>
    <property type="match status" value="1"/>
</dbReference>
<keyword evidence="3" id="KW-1185">Reference proteome</keyword>
<organism evidence="2 3">
    <name type="scientific">Romboutsia ilealis</name>
    <dbReference type="NCBI Taxonomy" id="1115758"/>
    <lineage>
        <taxon>Bacteria</taxon>
        <taxon>Bacillati</taxon>
        <taxon>Bacillota</taxon>
        <taxon>Clostridia</taxon>
        <taxon>Peptostreptococcales</taxon>
        <taxon>Peptostreptococcaceae</taxon>
        <taxon>Romboutsia</taxon>
    </lineage>
</organism>
<dbReference type="EMBL" id="LN555523">
    <property type="protein sequence ID" value="CED94351.1"/>
    <property type="molecule type" value="Genomic_DNA"/>
</dbReference>
<proteinExistence type="predicted"/>
<feature type="transmembrane region" description="Helical" evidence="1">
    <location>
        <begin position="98"/>
        <end position="116"/>
    </location>
</feature>
<dbReference type="KEGG" id="ril:CRIB_1744"/>
<dbReference type="Pfam" id="PF04657">
    <property type="entry name" value="DMT_YdcZ"/>
    <property type="match status" value="1"/>
</dbReference>
<evidence type="ECO:0000313" key="2">
    <source>
        <dbReference type="EMBL" id="CED94351.1"/>
    </source>
</evidence>
<reference evidence="2 3" key="1">
    <citation type="submission" date="2014-04" db="EMBL/GenBank/DDBJ databases">
        <authorList>
            <person name="Hornung B.V."/>
        </authorList>
    </citation>
    <scope>NUCLEOTIDE SEQUENCE [LARGE SCALE GENOMIC DNA]</scope>
    <source>
        <strain evidence="2 3">CRIB</strain>
    </source>
</reference>
<feature type="transmembrane region" description="Helical" evidence="1">
    <location>
        <begin position="31"/>
        <end position="55"/>
    </location>
</feature>
<evidence type="ECO:0000313" key="3">
    <source>
        <dbReference type="Proteomes" id="UP000245622"/>
    </source>
</evidence>
<keyword evidence="1" id="KW-0812">Transmembrane</keyword>
<dbReference type="GeneID" id="82205776"/>
<dbReference type="GO" id="GO:0005886">
    <property type="term" value="C:plasma membrane"/>
    <property type="evidence" value="ECO:0007669"/>
    <property type="project" value="TreeGrafter"/>
</dbReference>
<name>A0A1V1I282_9FIRM</name>
<keyword evidence="1" id="KW-1133">Transmembrane helix</keyword>
<dbReference type="AlphaFoldDB" id="A0A1V1I282"/>
<feature type="transmembrane region" description="Helical" evidence="1">
    <location>
        <begin position="67"/>
        <end position="86"/>
    </location>
</feature>
<dbReference type="RefSeq" id="WP_180701881.1">
    <property type="nucleotide sequence ID" value="NZ_CAPEHT010000016.1"/>
</dbReference>
<sequence>MENILAMIFATLAGVSTSLEAFINGELGKNTTALVATFISLVVGTIFFFINICLTGNLKTLLSVNNINPKLLLGGVLGGLVIYFTVKSVPNLGVSKTLTLIVVSQMIVGFFIDLHIYKETMHLYNYIGAILLFVGTFFILN</sequence>
<protein>
    <submittedName>
        <fullName evidence="2">Uncharacterized protein</fullName>
    </submittedName>
</protein>
<gene>
    <name evidence="2" type="ORF">CRIB_1744</name>
</gene>
<dbReference type="PANTHER" id="PTHR34821:SF2">
    <property type="entry name" value="INNER MEMBRANE PROTEIN YDCZ"/>
    <property type="match status" value="1"/>
</dbReference>
<dbReference type="InterPro" id="IPR006750">
    <property type="entry name" value="YdcZ"/>
</dbReference>
<accession>A0A1V1I282</accession>